<gene>
    <name evidence="9" type="ORF">BgAZ_302990</name>
</gene>
<feature type="compositionally biased region" description="Basic and acidic residues" evidence="6">
    <location>
        <begin position="643"/>
        <end position="665"/>
    </location>
</feature>
<dbReference type="InterPro" id="IPR035892">
    <property type="entry name" value="C2_domain_sf"/>
</dbReference>
<feature type="compositionally biased region" description="Polar residues" evidence="6">
    <location>
        <begin position="1118"/>
        <end position="1142"/>
    </location>
</feature>
<dbReference type="PROSITE" id="PS50004">
    <property type="entry name" value="C2"/>
    <property type="match status" value="1"/>
</dbReference>
<keyword evidence="10" id="KW-1185">Reference proteome</keyword>
<evidence type="ECO:0000313" key="9">
    <source>
        <dbReference type="EMBL" id="KAK1442781.1"/>
    </source>
</evidence>
<dbReference type="EMBL" id="JAVEPI010000003">
    <property type="protein sequence ID" value="KAK1442781.1"/>
    <property type="molecule type" value="Genomic_DNA"/>
</dbReference>
<feature type="region of interest" description="Disordered" evidence="6">
    <location>
        <begin position="643"/>
        <end position="675"/>
    </location>
</feature>
<feature type="region of interest" description="Disordered" evidence="6">
    <location>
        <begin position="1113"/>
        <end position="1143"/>
    </location>
</feature>
<dbReference type="PANTHER" id="PTHR12546">
    <property type="entry name" value="FER-1-LIKE"/>
    <property type="match status" value="1"/>
</dbReference>
<dbReference type="PANTHER" id="PTHR12546:SF33">
    <property type="entry name" value="SPERM VESICLE FUSION PROTEIN FER-1"/>
    <property type="match status" value="1"/>
</dbReference>
<proteinExistence type="predicted"/>
<comment type="subcellular location">
    <subcellularLocation>
        <location evidence="1">Membrane</location>
        <topology evidence="1">Single-pass membrane protein</topology>
    </subcellularLocation>
</comment>
<dbReference type="InterPro" id="IPR000008">
    <property type="entry name" value="C2_dom"/>
</dbReference>
<keyword evidence="4 7" id="KW-1133">Transmembrane helix</keyword>
<sequence>MPRYSVSCSIHEATLAHRTGGSPSDLQVVARCFGLERTTSIKTNKTNLAFWDESLHWTNIQLSTSAWNLGVLEFELQSANPYWRNENLGMCSIQLRLVRSMNDRCFVGRLPLTVPNSVRVLGHLSVTVNVYESVRVDGGNSTQISSVSLEPEANDGKLLQIPPLLSPLVYKNAKLEETSEEYKYYHLYINVYTLEHVEVGFLGLCPYITVDYGSCHLQSSKPVQSRETAEMPKQKKLTDKITSLIFGAEESKKERCNFTFNQCFLIPIRTTVGKPVLEDNIIVRIWMGVEIDPTLSISEKPPITPKLLAYGIFSLAKLRSRRQEPRWFNFYENADSSKCNTAQAKDTMGSIFNEMDARGSKYIGRIMMSASVKRLSKAGDLLGAHALSSHHLEPPVANPTRLFCDVYYIESSTTFGFEGDFEVMLEVGCGPYETASGWFPAQRRGGENEMESDEASFFGSSAKKSLTKESKHGWRISIDSINGKLPPLDFLVSYLPEQQWLVFIRVRARGTIQGRKQSIVIGLTSFTFQSIPELSTKVQSMPFWVALACPIVPKLPDSNADSMIPDPAVIIDKVSSIKPMEIVDQVIAMDPTGLIEIAASKANEIFELSNENGEANKASTYDPISQSSAAKEDVIAVKQSQERKSLQARLSDNKKGARLVVKEPDPGPTPGDTCDPGATVNVLLNMQKHSFYSEMSSSASVGHDLKRTSHPRRVSMLRNEVELRCYIYCAKLGCSPKGGLAVTVACESNFVKTQLQRKFTCFPVFAECCTLNIAVPSISSGGIASPIPVTISLVFFDHKNRLVRCESAVTTYQRFVKSASGYGEYKAPSPVWLQLSGGSEVLLFTELVARNEASKVPKHQLSPLMTKCNAKLGLIGMRNITLPEGYKLDGIYVKVFTQSYGVYVDHEQATEKVYRVGDSQWFRGGHHHFDLFAVVHCTFDIPQDSLFDPHIEFICRATSQGTLGPVIGYQCFKCYPGITLVENGCRALDLRTSLKPYKVTRKLAELALSSSQTIFMLQDSESNNSYGKVNDGVPDEIRVFESSKEYSRLLRSMDTEHIGVQVPSRFVVACDGREVPGKAVADYFTVTSDILDGLLPDIPYSICSIALSSLGNDRRNGEGTSRANVSRKGSSYIGNSKSSKGNGTDGAMAAVAGYDTSIATTKTPIMKYFLTIQHGSNGDPYRSYADAVAKLATNADKMQRAFRGALQNRMYKLRFCVVSANNLVPDFETLGELYLVVGIGTSESREPLLCESGAIHKVIHRTWEADVFLPEDSCVSLSVVNSTSAFDGSLEDEVITSAQIDLENRWYSKCWQRMMREDTLPIERIVLRDRHNNIHGSLDVIVQLGPLDLFSTLKPLTFNKTSHSVTEVRVVIWSTKGVRLPTTAVDAKKKDQLDLYVVSRLDCQGYRGEHPKEQITDTHYNCDSGNGKFNWRVLYPNIHSPLGACQLQLAVYDYWKVGPPVFVGEVNMELKHYIGVVSMSSNRVQVSGDLPLVNYSTPLPVGSIYITLQVITQTESSCTPAGLGRDEPNCKPFLPTPQTGRQWQDWFAHTVVGFDFKALSIYIKIVSCVLLLFWLFFIAFIYPALLM</sequence>
<evidence type="ECO:0000256" key="3">
    <source>
        <dbReference type="ARBA" id="ARBA00022737"/>
    </source>
</evidence>
<evidence type="ECO:0000313" key="10">
    <source>
        <dbReference type="Proteomes" id="UP001230268"/>
    </source>
</evidence>
<evidence type="ECO:0000256" key="6">
    <source>
        <dbReference type="SAM" id="MobiDB-lite"/>
    </source>
</evidence>
<dbReference type="Gene3D" id="2.60.40.150">
    <property type="entry name" value="C2 domain"/>
    <property type="match status" value="2"/>
</dbReference>
<reference evidence="9" key="1">
    <citation type="submission" date="2023-08" db="EMBL/GenBank/DDBJ databases">
        <title>Draft sequence of the Babesia gibsoni genome.</title>
        <authorList>
            <person name="Yamagishi J.Y."/>
            <person name="Xuan X.X."/>
        </authorList>
    </citation>
    <scope>NUCLEOTIDE SEQUENCE</scope>
    <source>
        <strain evidence="9">Azabu</strain>
    </source>
</reference>
<organism evidence="9 10">
    <name type="scientific">Babesia gibsoni</name>
    <dbReference type="NCBI Taxonomy" id="33632"/>
    <lineage>
        <taxon>Eukaryota</taxon>
        <taxon>Sar</taxon>
        <taxon>Alveolata</taxon>
        <taxon>Apicomplexa</taxon>
        <taxon>Aconoidasida</taxon>
        <taxon>Piroplasmida</taxon>
        <taxon>Babesiidae</taxon>
        <taxon>Babesia</taxon>
    </lineage>
</organism>
<evidence type="ECO:0000256" key="5">
    <source>
        <dbReference type="ARBA" id="ARBA00023136"/>
    </source>
</evidence>
<evidence type="ECO:0000256" key="2">
    <source>
        <dbReference type="ARBA" id="ARBA00022692"/>
    </source>
</evidence>
<protein>
    <recommendedName>
        <fullName evidence="8">C2 domain-containing protein</fullName>
    </recommendedName>
</protein>
<dbReference type="Pfam" id="PF00168">
    <property type="entry name" value="C2"/>
    <property type="match status" value="2"/>
</dbReference>
<feature type="domain" description="C2" evidence="8">
    <location>
        <begin position="1"/>
        <end position="108"/>
    </location>
</feature>
<keyword evidence="2 7" id="KW-0812">Transmembrane</keyword>
<evidence type="ECO:0000259" key="8">
    <source>
        <dbReference type="PROSITE" id="PS50004"/>
    </source>
</evidence>
<keyword evidence="5 7" id="KW-0472">Membrane</keyword>
<name>A0AAD8LQ22_BABGI</name>
<dbReference type="GO" id="GO:0016020">
    <property type="term" value="C:membrane"/>
    <property type="evidence" value="ECO:0007669"/>
    <property type="project" value="UniProtKB-SubCell"/>
</dbReference>
<evidence type="ECO:0000256" key="1">
    <source>
        <dbReference type="ARBA" id="ARBA00004167"/>
    </source>
</evidence>
<dbReference type="GO" id="GO:0007009">
    <property type="term" value="P:plasma membrane organization"/>
    <property type="evidence" value="ECO:0007669"/>
    <property type="project" value="TreeGrafter"/>
</dbReference>
<keyword evidence="3" id="KW-0677">Repeat</keyword>
<dbReference type="Proteomes" id="UP001230268">
    <property type="component" value="Unassembled WGS sequence"/>
</dbReference>
<dbReference type="CDD" id="cd00030">
    <property type="entry name" value="C2"/>
    <property type="match status" value="1"/>
</dbReference>
<feature type="transmembrane region" description="Helical" evidence="7">
    <location>
        <begin position="1561"/>
        <end position="1585"/>
    </location>
</feature>
<evidence type="ECO:0000256" key="4">
    <source>
        <dbReference type="ARBA" id="ARBA00022989"/>
    </source>
</evidence>
<evidence type="ECO:0000256" key="7">
    <source>
        <dbReference type="SAM" id="Phobius"/>
    </source>
</evidence>
<accession>A0AAD8LQ22</accession>
<dbReference type="InterPro" id="IPR037721">
    <property type="entry name" value="Ferlin"/>
</dbReference>
<dbReference type="SUPFAM" id="SSF49562">
    <property type="entry name" value="C2 domain (Calcium/lipid-binding domain, CaLB)"/>
    <property type="match status" value="2"/>
</dbReference>
<comment type="caution">
    <text evidence="9">The sequence shown here is derived from an EMBL/GenBank/DDBJ whole genome shotgun (WGS) entry which is preliminary data.</text>
</comment>